<dbReference type="SMART" id="SM00873">
    <property type="entry name" value="B3_4"/>
    <property type="match status" value="1"/>
</dbReference>
<feature type="domain" description="FDX-ACB" evidence="12">
    <location>
        <begin position="614"/>
        <end position="707"/>
    </location>
</feature>
<keyword evidence="7 11" id="KW-0460">Magnesium</keyword>
<dbReference type="PANTHER" id="PTHR10947:SF0">
    <property type="entry name" value="PHENYLALANINE--TRNA LIGASE BETA SUBUNIT"/>
    <property type="match status" value="1"/>
</dbReference>
<reference evidence="14" key="1">
    <citation type="journal article" date="2011" name="Photosyn. Res.">
        <title>High-throughput pyrosequencing of the chloroplast genome of a highly neutral-lipid-producing marine pennate diatom, Fistulifera sp. strain JPCC DA0580.</title>
        <authorList>
            <person name="Tanaka T."/>
            <person name="Fukuda Y."/>
            <person name="Yoshino T."/>
            <person name="Maeda Y."/>
            <person name="Muto M."/>
            <person name="Matsumoto M."/>
            <person name="Mayama S."/>
            <person name="Matsunaga T."/>
        </authorList>
    </citation>
    <scope>NUCLEOTIDE SEQUENCE</scope>
    <source>
        <strain evidence="14">JPCC DA0580</strain>
    </source>
</reference>
<dbReference type="Pfam" id="PF17759">
    <property type="entry name" value="tRNA_synthFbeta"/>
    <property type="match status" value="1"/>
</dbReference>
<keyword evidence="14" id="KW-0150">Chloroplast</keyword>
<evidence type="ECO:0000256" key="6">
    <source>
        <dbReference type="ARBA" id="ARBA00022840"/>
    </source>
</evidence>
<comment type="subcellular location">
    <subcellularLocation>
        <location evidence="11">Plastid</location>
        <location evidence="11">Chloroplast</location>
    </subcellularLocation>
</comment>
<dbReference type="EMBL" id="AP011960">
    <property type="protein sequence ID" value="BAK19007.1"/>
    <property type="molecule type" value="Genomic_DNA"/>
</dbReference>
<dbReference type="SUPFAM" id="SSF55681">
    <property type="entry name" value="Class II aaRS and biotin synthetases"/>
    <property type="match status" value="1"/>
</dbReference>
<dbReference type="Pfam" id="PF03147">
    <property type="entry name" value="FDX-ACB"/>
    <property type="match status" value="1"/>
</dbReference>
<keyword evidence="9 11" id="KW-0030">Aminoacyl-tRNA synthetase</keyword>
<evidence type="ECO:0000256" key="2">
    <source>
        <dbReference type="ARBA" id="ARBA00011209"/>
    </source>
</evidence>
<dbReference type="InterPro" id="IPR009061">
    <property type="entry name" value="DNA-bd_dom_put_sf"/>
</dbReference>
<accession>F3Y7G2</accession>
<dbReference type="InterPro" id="IPR004532">
    <property type="entry name" value="Phe-tRNA-ligase_IIc_bsu_bact"/>
</dbReference>
<keyword evidence="5 11" id="KW-0547">Nucleotide-binding</keyword>
<protein>
    <recommendedName>
        <fullName evidence="11">Phenylalanine--tRNA ligase beta subunit, chloroplastic</fullName>
        <ecNumber evidence="11">6.1.1.20</ecNumber>
    </recommendedName>
    <alternativeName>
        <fullName evidence="11">Phenylalanyl-tRNA synthetase beta subunit</fullName>
        <shortName evidence="11">PheRS</shortName>
    </alternativeName>
</protein>
<feature type="binding site" evidence="11">
    <location>
        <position position="366"/>
    </location>
    <ligand>
        <name>Mg(2+)</name>
        <dbReference type="ChEBI" id="CHEBI:18420"/>
        <note>shared with alpha subunit</note>
    </ligand>
</feature>
<evidence type="ECO:0000256" key="7">
    <source>
        <dbReference type="ARBA" id="ARBA00022842"/>
    </source>
</evidence>
<dbReference type="SMART" id="SM00896">
    <property type="entry name" value="FDX-ACB"/>
    <property type="match status" value="1"/>
</dbReference>
<dbReference type="SUPFAM" id="SSF46955">
    <property type="entry name" value="Putative DNA-binding domain"/>
    <property type="match status" value="2"/>
</dbReference>
<dbReference type="GO" id="GO:0006432">
    <property type="term" value="P:phenylalanyl-tRNA aminoacylation"/>
    <property type="evidence" value="ECO:0007669"/>
    <property type="project" value="UniProtKB-UniRule"/>
</dbReference>
<name>F3Y7G2_FISSO</name>
<dbReference type="Pfam" id="PF03483">
    <property type="entry name" value="B3_4"/>
    <property type="match status" value="1"/>
</dbReference>
<dbReference type="GO" id="GO:0005524">
    <property type="term" value="F:ATP binding"/>
    <property type="evidence" value="ECO:0007669"/>
    <property type="project" value="UniProtKB-UniRule"/>
</dbReference>
<dbReference type="InterPro" id="IPR005147">
    <property type="entry name" value="tRNA_synthase_B5-dom"/>
</dbReference>
<feature type="binding site" evidence="11">
    <location>
        <position position="375"/>
    </location>
    <ligand>
        <name>Mg(2+)</name>
        <dbReference type="ChEBI" id="CHEBI:18420"/>
        <note>shared with alpha subunit</note>
    </ligand>
</feature>
<dbReference type="NCBIfam" id="TIGR00472">
    <property type="entry name" value="pheT_bact"/>
    <property type="match status" value="1"/>
</dbReference>
<keyword evidence="6 11" id="KW-0067">ATP-binding</keyword>
<dbReference type="InterPro" id="IPR045060">
    <property type="entry name" value="Phe-tRNA-ligase_IIc_bsu"/>
</dbReference>
<dbReference type="EC" id="6.1.1.20" evidence="11"/>
<dbReference type="PROSITE" id="PS51447">
    <property type="entry name" value="FDX_ACB"/>
    <property type="match status" value="1"/>
</dbReference>
<dbReference type="CDD" id="cd00769">
    <property type="entry name" value="PheRS_beta_core"/>
    <property type="match status" value="1"/>
</dbReference>
<evidence type="ECO:0000256" key="5">
    <source>
        <dbReference type="ARBA" id="ARBA00022741"/>
    </source>
</evidence>
<dbReference type="GO" id="GO:0004826">
    <property type="term" value="F:phenylalanine-tRNA ligase activity"/>
    <property type="evidence" value="ECO:0007669"/>
    <property type="project" value="UniProtKB-UniRule"/>
</dbReference>
<dbReference type="GO" id="GO:0000287">
    <property type="term" value="F:magnesium ion binding"/>
    <property type="evidence" value="ECO:0007669"/>
    <property type="project" value="UniProtKB-UniRule"/>
</dbReference>
<evidence type="ECO:0000259" key="12">
    <source>
        <dbReference type="PROSITE" id="PS51447"/>
    </source>
</evidence>
<dbReference type="InterPro" id="IPR005146">
    <property type="entry name" value="B3/B4_tRNA-bd"/>
</dbReference>
<keyword evidence="8 11" id="KW-0648">Protein biosynthesis</keyword>
<keyword evidence="3 11" id="KW-0436">Ligase</keyword>
<evidence type="ECO:0000256" key="4">
    <source>
        <dbReference type="ARBA" id="ARBA00022723"/>
    </source>
</evidence>
<dbReference type="GO" id="GO:0003723">
    <property type="term" value="F:RNA binding"/>
    <property type="evidence" value="ECO:0007669"/>
    <property type="project" value="InterPro"/>
</dbReference>
<evidence type="ECO:0000313" key="14">
    <source>
        <dbReference type="EMBL" id="BAK19007.1"/>
    </source>
</evidence>
<dbReference type="GO" id="GO:0009507">
    <property type="term" value="C:chloroplast"/>
    <property type="evidence" value="ECO:0007669"/>
    <property type="project" value="UniProtKB-SubCell"/>
</dbReference>
<dbReference type="AlphaFoldDB" id="F3Y7G2"/>
<dbReference type="SUPFAM" id="SSF54991">
    <property type="entry name" value="Anticodon-binding domain of PheRS"/>
    <property type="match status" value="1"/>
</dbReference>
<keyword evidence="4 11" id="KW-0479">Metal-binding</keyword>
<dbReference type="Gene3D" id="3.30.70.380">
    <property type="entry name" value="Ferrodoxin-fold anticodon-binding domain"/>
    <property type="match status" value="1"/>
</dbReference>
<evidence type="ECO:0000256" key="8">
    <source>
        <dbReference type="ARBA" id="ARBA00022917"/>
    </source>
</evidence>
<dbReference type="PANTHER" id="PTHR10947">
    <property type="entry name" value="PHENYLALANYL-TRNA SYNTHETASE BETA CHAIN AND LEUCINE-RICH REPEAT-CONTAINING PROTEIN 47"/>
    <property type="match status" value="1"/>
</dbReference>
<feature type="binding site" evidence="11">
    <location>
        <position position="376"/>
    </location>
    <ligand>
        <name>Mg(2+)</name>
        <dbReference type="ChEBI" id="CHEBI:18420"/>
        <note>shared with alpha subunit</note>
    </ligand>
</feature>
<dbReference type="InterPro" id="IPR036690">
    <property type="entry name" value="Fdx_antiC-bd_sf"/>
</dbReference>
<evidence type="ECO:0000256" key="1">
    <source>
        <dbReference type="ARBA" id="ARBA00008653"/>
    </source>
</evidence>
<dbReference type="Gene3D" id="3.50.40.10">
    <property type="entry name" value="Phenylalanyl-trna Synthetase, Chain B, domain 3"/>
    <property type="match status" value="1"/>
</dbReference>
<dbReference type="InterPro" id="IPR020825">
    <property type="entry name" value="Phe-tRNA_synthase-like_B3/B4"/>
</dbReference>
<dbReference type="SMART" id="SM00874">
    <property type="entry name" value="B5"/>
    <property type="match status" value="1"/>
</dbReference>
<dbReference type="InterPro" id="IPR005121">
    <property type="entry name" value="Fdx_antiC-bd"/>
</dbReference>
<dbReference type="Gene3D" id="3.30.56.10">
    <property type="match status" value="2"/>
</dbReference>
<evidence type="ECO:0000259" key="13">
    <source>
        <dbReference type="PROSITE" id="PS51483"/>
    </source>
</evidence>
<evidence type="ECO:0000256" key="3">
    <source>
        <dbReference type="ARBA" id="ARBA00022598"/>
    </source>
</evidence>
<comment type="catalytic activity">
    <reaction evidence="10 11">
        <text>tRNA(Phe) + L-phenylalanine + ATP = L-phenylalanyl-tRNA(Phe) + AMP + diphosphate + H(+)</text>
        <dbReference type="Rhea" id="RHEA:19413"/>
        <dbReference type="Rhea" id="RHEA-COMP:9668"/>
        <dbReference type="Rhea" id="RHEA-COMP:9699"/>
        <dbReference type="ChEBI" id="CHEBI:15378"/>
        <dbReference type="ChEBI" id="CHEBI:30616"/>
        <dbReference type="ChEBI" id="CHEBI:33019"/>
        <dbReference type="ChEBI" id="CHEBI:58095"/>
        <dbReference type="ChEBI" id="CHEBI:78442"/>
        <dbReference type="ChEBI" id="CHEBI:78531"/>
        <dbReference type="ChEBI" id="CHEBI:456215"/>
        <dbReference type="EC" id="6.1.1.20"/>
    </reaction>
</comment>
<organism evidence="14">
    <name type="scientific">Fistulifera solaris</name>
    <name type="common">Oleaginous diatom</name>
    <dbReference type="NCBI Taxonomy" id="1519565"/>
    <lineage>
        <taxon>Eukaryota</taxon>
        <taxon>Sar</taxon>
        <taxon>Stramenopiles</taxon>
        <taxon>Ochrophyta</taxon>
        <taxon>Bacillariophyta</taxon>
        <taxon>Bacillariophyceae</taxon>
        <taxon>Bacillariophycidae</taxon>
        <taxon>Naviculales</taxon>
        <taxon>Naviculaceae</taxon>
        <taxon>Fistulifera</taxon>
    </lineage>
</organism>
<dbReference type="RefSeq" id="YP_004376641.1">
    <property type="nucleotide sequence ID" value="NC_015403.1"/>
</dbReference>
<comment type="cofactor">
    <cofactor evidence="11">
        <name>Mg(2+)</name>
        <dbReference type="ChEBI" id="CHEBI:18420"/>
    </cofactor>
    <text evidence="11">Binds 2 magnesium ions per tetramer.</text>
</comment>
<gene>
    <name evidence="14" type="primary">syfB</name>
    <name evidence="11" type="synonym">pheT</name>
</gene>
<dbReference type="GO" id="GO:0009328">
    <property type="term" value="C:phenylalanine-tRNA ligase complex"/>
    <property type="evidence" value="ECO:0007669"/>
    <property type="project" value="TreeGrafter"/>
</dbReference>
<keyword evidence="14" id="KW-0934">Plastid</keyword>
<dbReference type="HAMAP" id="MF_00283">
    <property type="entry name" value="Phe_tRNA_synth_beta1"/>
    <property type="match status" value="1"/>
</dbReference>
<comment type="subunit">
    <text evidence="2 11">Tetramer of two alpha and two beta subunits.</text>
</comment>
<dbReference type="Gene3D" id="3.30.930.10">
    <property type="entry name" value="Bira Bifunctional Protein, Domain 2"/>
    <property type="match status" value="1"/>
</dbReference>
<dbReference type="InterPro" id="IPR041616">
    <property type="entry name" value="PheRS_beta_core"/>
</dbReference>
<proteinExistence type="inferred from homology"/>
<evidence type="ECO:0000256" key="10">
    <source>
        <dbReference type="ARBA" id="ARBA00049255"/>
    </source>
</evidence>
<dbReference type="Pfam" id="PF03484">
    <property type="entry name" value="B5"/>
    <property type="match status" value="1"/>
</dbReference>
<dbReference type="InterPro" id="IPR045864">
    <property type="entry name" value="aa-tRNA-synth_II/BPL/LPL"/>
</dbReference>
<feature type="binding site" evidence="11">
    <location>
        <position position="372"/>
    </location>
    <ligand>
        <name>Mg(2+)</name>
        <dbReference type="ChEBI" id="CHEBI:18420"/>
        <note>shared with alpha subunit</note>
    </ligand>
</feature>
<comment type="similarity">
    <text evidence="1 11">Belongs to the phenylalanyl-tRNA synthetase beta subunit family. Type 1 subfamily.</text>
</comment>
<dbReference type="PROSITE" id="PS51483">
    <property type="entry name" value="B5"/>
    <property type="match status" value="1"/>
</dbReference>
<evidence type="ECO:0000256" key="11">
    <source>
        <dbReference type="HAMAP-Rule" id="MF_00283"/>
    </source>
</evidence>
<feature type="domain" description="B5" evidence="13">
    <location>
        <begin position="300"/>
        <end position="388"/>
    </location>
</feature>
<sequence>MQISLKWINELVNIEKIKLDTLVDKLTLAGFEVEEMREIKISKTNQIVLDISATANRSDSLSIQGISSEIAALLKTSLNLSNHLIQSEKLKQIIWDKAATFSISTGCTTLLSVSVENLVDKTIPKWITKKLLSSGITPSNTLVDFQSYILLETGYPFAFYDFDKIRKKIGKVDFKLSVSRAAGNDSFVASNNESYDLDQSILLLKANEIPISIGGIIENQEFSCENSTTSILIEASIFTAAIIRQQSRKLGVRTDRSARYEKSLKNTYLIESLYRLISLLRISNPKLTIKLRTIIKENEQVINPISLNYGTLKEILGPTKKSSNKNFEYIDSKTIEDYLNRLNCKYDYNEKTNAWRVTVPHSRSEDLTREIDLIEEIGRLHGFNNFLITLPKLKVIGTKDKSYETRQKLTSCLLNLGLNELIHYSLVNEKTFLTNQISVINPLVSEYATLRLSLLPNLIRTSQENWKQSNAIINGFEYGHVFSLDTNTNFKEKEHVAGILGGFGTKTTWAESEQVVSWFEAKGRIERLFEQLNVSVIWKSTSVCSNHLQEIFHKYRHAEIYLHSGTLIGNFGQVHPILANDLSISSNLYLFEFDLDIIKVALENNNVSIYKEYSSYPKIIKDISFIVKQDIEFDLLKQLLYLNGSQFLSKINLLDEYKGNSIPKDHTSLCLQLIFQSNEKTLQNSEIEEILNNIRFVLTQEFNATIRN</sequence>
<dbReference type="SUPFAM" id="SSF56037">
    <property type="entry name" value="PheT/TilS domain"/>
    <property type="match status" value="1"/>
</dbReference>
<evidence type="ECO:0000256" key="9">
    <source>
        <dbReference type="ARBA" id="ARBA00023146"/>
    </source>
</evidence>
<geneLocation type="chloroplast" evidence="14"/>
<dbReference type="GeneID" id="10446691"/>